<dbReference type="EMBL" id="AXCM01008976">
    <property type="status" value="NOT_ANNOTATED_CDS"/>
    <property type="molecule type" value="Genomic_DNA"/>
</dbReference>
<keyword evidence="5" id="KW-0297">G-protein coupled receptor</keyword>
<dbReference type="SUPFAM" id="SSF81321">
    <property type="entry name" value="Family A G protein-coupled receptor-like"/>
    <property type="match status" value="1"/>
</dbReference>
<dbReference type="AlphaFoldDB" id="A0A182LU19"/>
<protein>
    <recommendedName>
        <fullName evidence="10">G-protein coupled receptors family 1 profile domain-containing protein</fullName>
    </recommendedName>
</protein>
<keyword evidence="7" id="KW-0675">Receptor</keyword>
<dbReference type="PRINTS" id="PR00237">
    <property type="entry name" value="GPCRRHODOPSN"/>
</dbReference>
<evidence type="ECO:0000256" key="4">
    <source>
        <dbReference type="ARBA" id="ARBA00022989"/>
    </source>
</evidence>
<dbReference type="PANTHER" id="PTHR24235">
    <property type="entry name" value="NEUROPEPTIDE Y RECEPTOR"/>
    <property type="match status" value="1"/>
</dbReference>
<keyword evidence="12" id="KW-1185">Reference proteome</keyword>
<reference evidence="12" key="1">
    <citation type="submission" date="2013-09" db="EMBL/GenBank/DDBJ databases">
        <title>The Genome Sequence of Anopheles culicifacies species A.</title>
        <authorList>
            <consortium name="The Broad Institute Genomics Platform"/>
            <person name="Neafsey D.E."/>
            <person name="Besansky N."/>
            <person name="Howell P."/>
            <person name="Walton C."/>
            <person name="Young S.K."/>
            <person name="Zeng Q."/>
            <person name="Gargeya S."/>
            <person name="Fitzgerald M."/>
            <person name="Haas B."/>
            <person name="Abouelleil A."/>
            <person name="Allen A.W."/>
            <person name="Alvarado L."/>
            <person name="Arachchi H.M."/>
            <person name="Berlin A.M."/>
            <person name="Chapman S.B."/>
            <person name="Gainer-Dewar J."/>
            <person name="Goldberg J."/>
            <person name="Griggs A."/>
            <person name="Gujja S."/>
            <person name="Hansen M."/>
            <person name="Howarth C."/>
            <person name="Imamovic A."/>
            <person name="Ireland A."/>
            <person name="Larimer J."/>
            <person name="McCowan C."/>
            <person name="Murphy C."/>
            <person name="Pearson M."/>
            <person name="Poon T.W."/>
            <person name="Priest M."/>
            <person name="Roberts A."/>
            <person name="Saif S."/>
            <person name="Shea T."/>
            <person name="Sisk P."/>
            <person name="Sykes S."/>
            <person name="Wortman J."/>
            <person name="Nusbaum C."/>
            <person name="Birren B."/>
        </authorList>
    </citation>
    <scope>NUCLEOTIDE SEQUENCE [LARGE SCALE GENOMIC DNA]</scope>
    <source>
        <strain evidence="12">A-37</strain>
    </source>
</reference>
<organism evidence="11 12">
    <name type="scientific">Anopheles culicifacies</name>
    <dbReference type="NCBI Taxonomy" id="139723"/>
    <lineage>
        <taxon>Eukaryota</taxon>
        <taxon>Metazoa</taxon>
        <taxon>Ecdysozoa</taxon>
        <taxon>Arthropoda</taxon>
        <taxon>Hexapoda</taxon>
        <taxon>Insecta</taxon>
        <taxon>Pterygota</taxon>
        <taxon>Neoptera</taxon>
        <taxon>Endopterygota</taxon>
        <taxon>Diptera</taxon>
        <taxon>Nematocera</taxon>
        <taxon>Culicoidea</taxon>
        <taxon>Culicidae</taxon>
        <taxon>Anophelinae</taxon>
        <taxon>Anopheles</taxon>
        <taxon>culicifacies species complex</taxon>
    </lineage>
</organism>
<keyword evidence="3 9" id="KW-0812">Transmembrane</keyword>
<dbReference type="InterPro" id="IPR017452">
    <property type="entry name" value="GPCR_Rhodpsn_7TM"/>
</dbReference>
<feature type="domain" description="G-protein coupled receptors family 1 profile" evidence="10">
    <location>
        <begin position="58"/>
        <end position="86"/>
    </location>
</feature>
<keyword evidence="4 9" id="KW-1133">Transmembrane helix</keyword>
<comment type="similarity">
    <text evidence="2">Belongs to the G-protein coupled receptor 1 family.</text>
</comment>
<dbReference type="PROSITE" id="PS50262">
    <property type="entry name" value="G_PROTEIN_RECEP_F1_2"/>
    <property type="match status" value="1"/>
</dbReference>
<feature type="transmembrane region" description="Helical" evidence="9">
    <location>
        <begin position="40"/>
        <end position="67"/>
    </location>
</feature>
<dbReference type="Gene3D" id="1.20.1070.10">
    <property type="entry name" value="Rhodopsin 7-helix transmembrane proteins"/>
    <property type="match status" value="1"/>
</dbReference>
<evidence type="ECO:0000256" key="2">
    <source>
        <dbReference type="ARBA" id="ARBA00010663"/>
    </source>
</evidence>
<dbReference type="STRING" id="139723.A0A182LU19"/>
<accession>A0A182LU19</accession>
<evidence type="ECO:0000313" key="11">
    <source>
        <dbReference type="EnsemblMetazoa" id="ACUA001958-PA"/>
    </source>
</evidence>
<evidence type="ECO:0000313" key="12">
    <source>
        <dbReference type="Proteomes" id="UP000075883"/>
    </source>
</evidence>
<dbReference type="Proteomes" id="UP000075883">
    <property type="component" value="Unassembled WGS sequence"/>
</dbReference>
<dbReference type="GO" id="GO:0004930">
    <property type="term" value="F:G protein-coupled receptor activity"/>
    <property type="evidence" value="ECO:0007669"/>
    <property type="project" value="UniProtKB-KW"/>
</dbReference>
<name>A0A182LU19_9DIPT</name>
<evidence type="ECO:0000256" key="7">
    <source>
        <dbReference type="ARBA" id="ARBA00023170"/>
    </source>
</evidence>
<reference evidence="11" key="2">
    <citation type="submission" date="2020-05" db="UniProtKB">
        <authorList>
            <consortium name="EnsemblMetazoa"/>
        </authorList>
    </citation>
    <scope>IDENTIFICATION</scope>
    <source>
        <strain evidence="11">A-37</strain>
    </source>
</reference>
<evidence type="ECO:0000256" key="6">
    <source>
        <dbReference type="ARBA" id="ARBA00023136"/>
    </source>
</evidence>
<comment type="subcellular location">
    <subcellularLocation>
        <location evidence="1">Membrane</location>
        <topology evidence="1">Multi-pass membrane protein</topology>
    </subcellularLocation>
</comment>
<evidence type="ECO:0000256" key="5">
    <source>
        <dbReference type="ARBA" id="ARBA00023040"/>
    </source>
</evidence>
<dbReference type="PANTHER" id="PTHR24235:SF30">
    <property type="entry name" value="NEUROPEPTIDE F RECEPTOR"/>
    <property type="match status" value="1"/>
</dbReference>
<keyword evidence="6 9" id="KW-0472">Membrane</keyword>
<keyword evidence="8" id="KW-0807">Transducer</keyword>
<dbReference type="VEuPathDB" id="VectorBase:ACUA001958"/>
<dbReference type="EnsemblMetazoa" id="ACUA001958-RA">
    <property type="protein sequence ID" value="ACUA001958-PA"/>
    <property type="gene ID" value="ACUA001958"/>
</dbReference>
<dbReference type="InterPro" id="IPR000276">
    <property type="entry name" value="GPCR_Rhodpsn"/>
</dbReference>
<evidence type="ECO:0000256" key="9">
    <source>
        <dbReference type="SAM" id="Phobius"/>
    </source>
</evidence>
<evidence type="ECO:0000259" key="10">
    <source>
        <dbReference type="PROSITE" id="PS50262"/>
    </source>
</evidence>
<sequence>MESVLTRFNLTLDNMTTLSSNIRQGLIEQYSNNRKVADPWYHILIVMYGTLIVFGATGNSLVVLAVARKPQMRTARNMFIVNLAVSVKFRSCAGREEGTVERFDSENVKPPVSAHRCGMLSNQNGSVE</sequence>
<evidence type="ECO:0000256" key="1">
    <source>
        <dbReference type="ARBA" id="ARBA00004141"/>
    </source>
</evidence>
<evidence type="ECO:0000256" key="8">
    <source>
        <dbReference type="ARBA" id="ARBA00023224"/>
    </source>
</evidence>
<dbReference type="GO" id="GO:0016020">
    <property type="term" value="C:membrane"/>
    <property type="evidence" value="ECO:0007669"/>
    <property type="project" value="UniProtKB-SubCell"/>
</dbReference>
<evidence type="ECO:0000256" key="3">
    <source>
        <dbReference type="ARBA" id="ARBA00022692"/>
    </source>
</evidence>
<proteinExistence type="inferred from homology"/>